<dbReference type="InterPro" id="IPR015899">
    <property type="entry name" value="UDP-GalPyranose_mutase_C"/>
</dbReference>
<dbReference type="Gene3D" id="3.40.50.720">
    <property type="entry name" value="NAD(P)-binding Rossmann-like Domain"/>
    <property type="match status" value="3"/>
</dbReference>
<reference evidence="7" key="1">
    <citation type="journal article" date="2020" name="Nature">
        <title>Giant virus diversity and host interactions through global metagenomics.</title>
        <authorList>
            <person name="Schulz F."/>
            <person name="Roux S."/>
            <person name="Paez-Espino D."/>
            <person name="Jungbluth S."/>
            <person name="Walsh D.A."/>
            <person name="Denef V.J."/>
            <person name="McMahon K.D."/>
            <person name="Konstantinidis K.T."/>
            <person name="Eloe-Fadrosh E.A."/>
            <person name="Kyrpides N.C."/>
            <person name="Woyke T."/>
        </authorList>
    </citation>
    <scope>NUCLEOTIDE SEQUENCE</scope>
    <source>
        <strain evidence="7">GVMAG-M-3300009163-63</strain>
    </source>
</reference>
<dbReference type="GO" id="GO:0050660">
    <property type="term" value="F:flavin adenine dinucleotide binding"/>
    <property type="evidence" value="ECO:0007669"/>
    <property type="project" value="TreeGrafter"/>
</dbReference>
<evidence type="ECO:0000256" key="1">
    <source>
        <dbReference type="ARBA" id="ARBA00001974"/>
    </source>
</evidence>
<dbReference type="AlphaFoldDB" id="A0A6C0F122"/>
<dbReference type="SUPFAM" id="SSF51971">
    <property type="entry name" value="Nucleotide-binding domain"/>
    <property type="match status" value="1"/>
</dbReference>
<dbReference type="Pfam" id="PF03275">
    <property type="entry name" value="GLF"/>
    <property type="match status" value="1"/>
</dbReference>
<protein>
    <recommendedName>
        <fullName evidence="6">UDP-galactopyranose mutase C-terminal domain-containing protein</fullName>
    </recommendedName>
</protein>
<proteinExistence type="inferred from homology"/>
<dbReference type="NCBIfam" id="TIGR00031">
    <property type="entry name" value="UDP-GALP_mutase"/>
    <property type="match status" value="1"/>
</dbReference>
<name>A0A6C0F122_9ZZZZ</name>
<dbReference type="SUPFAM" id="SSF54373">
    <property type="entry name" value="FAD-linked reductases, C-terminal domain"/>
    <property type="match status" value="1"/>
</dbReference>
<evidence type="ECO:0000256" key="3">
    <source>
        <dbReference type="ARBA" id="ARBA00022630"/>
    </source>
</evidence>
<comment type="similarity">
    <text evidence="2">Belongs to the UDP-galactopyranose/dTDP-fucopyranose mutase family.</text>
</comment>
<keyword evidence="3" id="KW-0285">Flavoprotein</keyword>
<dbReference type="EMBL" id="MN739003">
    <property type="protein sequence ID" value="QHT34641.1"/>
    <property type="molecule type" value="Genomic_DNA"/>
</dbReference>
<sequence length="374" mass="43917">MFLIVGCGLSGATIAERIANVLNKKVLIIDKRDHIGGNCYDYKDEETNILMCKYGAHIFRTNNDNVWKYINTFSEWIRWEHAVLSYVDNKFVPVPVNITTVNVLCNETLQTTDEMNEWLKINQVHYDSINNSEEMCKSRVGNVLYNKMFSNYTYKQWNKYPSELDSSVLANIPIRNSFDTRYFDHKYQVLPKHGYTAFVEKMLENPNITVKLNCDFDLLKQNNNNDLSMFEKIIFTGPIDEYFHNVGLNKLEYRSLNFEIKKYKNMNYYQPASVVNYPELNVPFTRIVEYKHFLNQTSKDTVIVVETSTDKGEPYYPVPSKPNLSLYEKYKKLALVEETSKNVFFVGRLANYKYFNMDETIRNALDFFETKLVG</sequence>
<dbReference type="Pfam" id="PF13450">
    <property type="entry name" value="NAD_binding_8"/>
    <property type="match status" value="1"/>
</dbReference>
<dbReference type="PANTHER" id="PTHR21197:SF0">
    <property type="entry name" value="UDP-GALACTOPYRANOSE MUTASE"/>
    <property type="match status" value="1"/>
</dbReference>
<evidence type="ECO:0000313" key="7">
    <source>
        <dbReference type="EMBL" id="QHT34641.1"/>
    </source>
</evidence>
<evidence type="ECO:0000256" key="2">
    <source>
        <dbReference type="ARBA" id="ARBA00009321"/>
    </source>
</evidence>
<evidence type="ECO:0000256" key="4">
    <source>
        <dbReference type="ARBA" id="ARBA00022827"/>
    </source>
</evidence>
<evidence type="ECO:0000256" key="5">
    <source>
        <dbReference type="ARBA" id="ARBA00023235"/>
    </source>
</evidence>
<comment type="cofactor">
    <cofactor evidence="1">
        <name>FAD</name>
        <dbReference type="ChEBI" id="CHEBI:57692"/>
    </cofactor>
</comment>
<accession>A0A6C0F122</accession>
<dbReference type="PANTHER" id="PTHR21197">
    <property type="entry name" value="UDP-GALACTOPYRANOSE MUTASE"/>
    <property type="match status" value="1"/>
</dbReference>
<evidence type="ECO:0000259" key="6">
    <source>
        <dbReference type="Pfam" id="PF03275"/>
    </source>
</evidence>
<organism evidence="7">
    <name type="scientific">viral metagenome</name>
    <dbReference type="NCBI Taxonomy" id="1070528"/>
    <lineage>
        <taxon>unclassified sequences</taxon>
        <taxon>metagenomes</taxon>
        <taxon>organismal metagenomes</taxon>
    </lineage>
</organism>
<feature type="domain" description="UDP-galactopyranose mutase C-terminal" evidence="6">
    <location>
        <begin position="147"/>
        <end position="354"/>
    </location>
</feature>
<keyword evidence="4" id="KW-0274">FAD</keyword>
<dbReference type="GO" id="GO:0008767">
    <property type="term" value="F:UDP-galactopyranose mutase activity"/>
    <property type="evidence" value="ECO:0007669"/>
    <property type="project" value="InterPro"/>
</dbReference>
<keyword evidence="5" id="KW-0413">Isomerase</keyword>
<dbReference type="InterPro" id="IPR004379">
    <property type="entry name" value="UDP-GALP_mutase"/>
</dbReference>